<name>A0A5B7HUN1_PORTR</name>
<dbReference type="AlphaFoldDB" id="A0A5B7HUN1"/>
<reference evidence="2 3" key="1">
    <citation type="submission" date="2019-05" db="EMBL/GenBank/DDBJ databases">
        <title>Another draft genome of Portunus trituberculatus and its Hox gene families provides insights of decapod evolution.</title>
        <authorList>
            <person name="Jeong J.-H."/>
            <person name="Song I."/>
            <person name="Kim S."/>
            <person name="Choi T."/>
            <person name="Kim D."/>
            <person name="Ryu S."/>
            <person name="Kim W."/>
        </authorList>
    </citation>
    <scope>NUCLEOTIDE SEQUENCE [LARGE SCALE GENOMIC DNA]</scope>
    <source>
        <tissue evidence="2">Muscle</tissue>
    </source>
</reference>
<feature type="region of interest" description="Disordered" evidence="1">
    <location>
        <begin position="1"/>
        <end position="26"/>
    </location>
</feature>
<evidence type="ECO:0000313" key="2">
    <source>
        <dbReference type="EMBL" id="MPC73469.1"/>
    </source>
</evidence>
<proteinExistence type="predicted"/>
<organism evidence="2 3">
    <name type="scientific">Portunus trituberculatus</name>
    <name type="common">Swimming crab</name>
    <name type="synonym">Neptunus trituberculatus</name>
    <dbReference type="NCBI Taxonomy" id="210409"/>
    <lineage>
        <taxon>Eukaryota</taxon>
        <taxon>Metazoa</taxon>
        <taxon>Ecdysozoa</taxon>
        <taxon>Arthropoda</taxon>
        <taxon>Crustacea</taxon>
        <taxon>Multicrustacea</taxon>
        <taxon>Malacostraca</taxon>
        <taxon>Eumalacostraca</taxon>
        <taxon>Eucarida</taxon>
        <taxon>Decapoda</taxon>
        <taxon>Pleocyemata</taxon>
        <taxon>Brachyura</taxon>
        <taxon>Eubrachyura</taxon>
        <taxon>Portunoidea</taxon>
        <taxon>Portunidae</taxon>
        <taxon>Portuninae</taxon>
        <taxon>Portunus</taxon>
    </lineage>
</organism>
<keyword evidence="3" id="KW-1185">Reference proteome</keyword>
<feature type="compositionally biased region" description="Low complexity" evidence="1">
    <location>
        <begin position="187"/>
        <end position="206"/>
    </location>
</feature>
<gene>
    <name evidence="2" type="ORF">E2C01_067799</name>
</gene>
<protein>
    <submittedName>
        <fullName evidence="2">Uncharacterized protein</fullName>
    </submittedName>
</protein>
<dbReference type="Proteomes" id="UP000324222">
    <property type="component" value="Unassembled WGS sequence"/>
</dbReference>
<feature type="region of interest" description="Disordered" evidence="1">
    <location>
        <begin position="186"/>
        <end position="206"/>
    </location>
</feature>
<comment type="caution">
    <text evidence="2">The sequence shown here is derived from an EMBL/GenBank/DDBJ whole genome shotgun (WGS) entry which is preliminary data.</text>
</comment>
<dbReference type="EMBL" id="VSRR010036860">
    <property type="protein sequence ID" value="MPC73469.1"/>
    <property type="molecule type" value="Genomic_DNA"/>
</dbReference>
<accession>A0A5B7HUN1</accession>
<sequence>MSLNKSLAFPARHEQRASSQEAGTRERVKMLPHNADALPGSGRVCGDQRPFREWRRPDTGPWWRWGGRRVGSQEERGRGRVVEQHRLQCTILLSSGLAWAAPEARSRGKERPAAVRHHEHNLVFHLTVASRPLSGGDKSLQETGGLCSRHILPRKTSEGPPPPPTTALTPALLRQHEPCVTLRHANTATTPPHLPTASLSLSLSLS</sequence>
<evidence type="ECO:0000313" key="3">
    <source>
        <dbReference type="Proteomes" id="UP000324222"/>
    </source>
</evidence>
<evidence type="ECO:0000256" key="1">
    <source>
        <dbReference type="SAM" id="MobiDB-lite"/>
    </source>
</evidence>